<reference evidence="1" key="1">
    <citation type="journal article" date="2014" name="Int. J. Syst. Evol. Microbiol.">
        <title>Complete genome sequence of Corynebacterium casei LMG S-19264T (=DSM 44701T), isolated from a smear-ripened cheese.</title>
        <authorList>
            <consortium name="US DOE Joint Genome Institute (JGI-PGF)"/>
            <person name="Walter F."/>
            <person name="Albersmeier A."/>
            <person name="Kalinowski J."/>
            <person name="Ruckert C."/>
        </authorList>
    </citation>
    <scope>NUCLEOTIDE SEQUENCE</scope>
    <source>
        <strain evidence="1">JCM 4059</strain>
    </source>
</reference>
<protein>
    <recommendedName>
        <fullName evidence="3">DUF2795 domain-containing protein</fullName>
    </recommendedName>
</protein>
<keyword evidence="2" id="KW-1185">Reference proteome</keyword>
<organism evidence="1 2">
    <name type="scientific">Streptomyces mashuensis</name>
    <dbReference type="NCBI Taxonomy" id="33904"/>
    <lineage>
        <taxon>Bacteria</taxon>
        <taxon>Bacillati</taxon>
        <taxon>Actinomycetota</taxon>
        <taxon>Actinomycetes</taxon>
        <taxon>Kitasatosporales</taxon>
        <taxon>Streptomycetaceae</taxon>
        <taxon>Streptomyces</taxon>
    </lineage>
</organism>
<reference evidence="1" key="2">
    <citation type="submission" date="2020-09" db="EMBL/GenBank/DDBJ databases">
        <authorList>
            <person name="Sun Q."/>
            <person name="Ohkuma M."/>
        </authorList>
    </citation>
    <scope>NUCLEOTIDE SEQUENCE</scope>
    <source>
        <strain evidence="1">JCM 4059</strain>
    </source>
</reference>
<dbReference type="RefSeq" id="WP_229891544.1">
    <property type="nucleotide sequence ID" value="NZ_BNBD01000014.1"/>
</dbReference>
<dbReference type="EMBL" id="BNBD01000014">
    <property type="protein sequence ID" value="GHF64832.1"/>
    <property type="molecule type" value="Genomic_DNA"/>
</dbReference>
<dbReference type="Proteomes" id="UP000638313">
    <property type="component" value="Unassembled WGS sequence"/>
</dbReference>
<evidence type="ECO:0000313" key="2">
    <source>
        <dbReference type="Proteomes" id="UP000638313"/>
    </source>
</evidence>
<sequence>MAKTNPIELQKCLKGMEYPASKDNLVQHAKSHGAKKDTLDALSAMPKKDYDSPAAVTKAALKEGKQ</sequence>
<accession>A0A919EFD3</accession>
<dbReference type="Pfam" id="PF11387">
    <property type="entry name" value="DUF2795"/>
    <property type="match status" value="1"/>
</dbReference>
<dbReference type="InterPro" id="IPR021527">
    <property type="entry name" value="DUF2795"/>
</dbReference>
<comment type="caution">
    <text evidence="1">The sequence shown here is derived from an EMBL/GenBank/DDBJ whole genome shotgun (WGS) entry which is preliminary data.</text>
</comment>
<evidence type="ECO:0008006" key="3">
    <source>
        <dbReference type="Google" id="ProtNLM"/>
    </source>
</evidence>
<dbReference type="AlphaFoldDB" id="A0A919EFD3"/>
<gene>
    <name evidence="1" type="ORF">GCM10010218_52860</name>
</gene>
<evidence type="ECO:0000313" key="1">
    <source>
        <dbReference type="EMBL" id="GHF64832.1"/>
    </source>
</evidence>
<name>A0A919EFD3_9ACTN</name>
<proteinExistence type="predicted"/>